<gene>
    <name evidence="4" type="primary">LOC117558771</name>
</gene>
<keyword evidence="2" id="KW-0472">Membrane</keyword>
<sequence>MAAARVVTEYSHQSPAHFLGLDVYQWRCIFLQLPRSHVTSVKLQDGQQYISSNTRRTSSLSGSVCGCRSSSRHQWHQKEASMMGTADELLDLMFKWMDQKEGCAKYLRKLARELEDLRKKCNGNQFIGNSVQVAGAASLVGAGVATLITGGLAVTFLAFGATYMGVGVTISVVTHLTEHLLSSMTMEKAQRIESKSNKIAERIKRLFEQLRKEFKAESVNADKDELDQRVMAKVLGAIGRRNGQKWTVCDSIKWSSSSGPQFPLNAILLNGVLPAKAVAGVARILEAFALPARGTYPKPLSAEAGEQIFKIMFTIPKVLDTALIGTALKEGVTALKEGVTALIERGTALKEGGTALKGGGTALKGGKNDLKGRAMITVGVVGVAGLAVALPKAIDSWKKMIENNHVTEASQSMRGAADDLDNMSRTLRNQFKDIKTMMANSQREHEERLKKEWFPRALQEHGNLKMAGMALGSLFLFLFLFQGAIFCKTDKDMSLSSAEGSIQGKETESHMGLRHEEERQGHQTEWTGSDQEKGSECTGSEQEKGSEWRGSEQKKGSEQKGRE</sequence>
<feature type="compositionally biased region" description="Basic and acidic residues" evidence="1">
    <location>
        <begin position="530"/>
        <end position="563"/>
    </location>
</feature>
<accession>A0A6P8VXY6</accession>
<dbReference type="KEGG" id="gacu:117558771"/>
<feature type="transmembrane region" description="Helical" evidence="2">
    <location>
        <begin position="374"/>
        <end position="394"/>
    </location>
</feature>
<organism evidence="3 4">
    <name type="scientific">Gymnodraco acuticeps</name>
    <name type="common">Antarctic dragonfish</name>
    <dbReference type="NCBI Taxonomy" id="8218"/>
    <lineage>
        <taxon>Eukaryota</taxon>
        <taxon>Metazoa</taxon>
        <taxon>Chordata</taxon>
        <taxon>Craniata</taxon>
        <taxon>Vertebrata</taxon>
        <taxon>Euteleostomi</taxon>
        <taxon>Actinopterygii</taxon>
        <taxon>Neopterygii</taxon>
        <taxon>Teleostei</taxon>
        <taxon>Neoteleostei</taxon>
        <taxon>Acanthomorphata</taxon>
        <taxon>Eupercaria</taxon>
        <taxon>Perciformes</taxon>
        <taxon>Notothenioidei</taxon>
        <taxon>Bathydraconidae</taxon>
        <taxon>Gymnodraco</taxon>
    </lineage>
</organism>
<dbReference type="OrthoDB" id="5985551at2759"/>
<evidence type="ECO:0000256" key="1">
    <source>
        <dbReference type="SAM" id="MobiDB-lite"/>
    </source>
</evidence>
<evidence type="ECO:0000313" key="4">
    <source>
        <dbReference type="RefSeq" id="XP_034091050.1"/>
    </source>
</evidence>
<keyword evidence="3" id="KW-1185">Reference proteome</keyword>
<name>A0A6P8VXY6_GYMAC</name>
<dbReference type="RefSeq" id="XP_034091050.1">
    <property type="nucleotide sequence ID" value="XM_034235159.1"/>
</dbReference>
<feature type="transmembrane region" description="Helical" evidence="2">
    <location>
        <begin position="126"/>
        <end position="148"/>
    </location>
</feature>
<reference evidence="4" key="1">
    <citation type="submission" date="2025-08" db="UniProtKB">
        <authorList>
            <consortium name="RefSeq"/>
        </authorList>
    </citation>
    <scope>IDENTIFICATION</scope>
</reference>
<dbReference type="AlphaFoldDB" id="A0A6P8VXY6"/>
<feature type="region of interest" description="Disordered" evidence="1">
    <location>
        <begin position="498"/>
        <end position="563"/>
    </location>
</feature>
<dbReference type="Proteomes" id="UP000515161">
    <property type="component" value="Unplaced"/>
</dbReference>
<dbReference type="InParanoid" id="A0A6P8VXY6"/>
<feature type="transmembrane region" description="Helical" evidence="2">
    <location>
        <begin position="154"/>
        <end position="176"/>
    </location>
</feature>
<keyword evidence="2" id="KW-1133">Transmembrane helix</keyword>
<feature type="transmembrane region" description="Helical" evidence="2">
    <location>
        <begin position="466"/>
        <end position="487"/>
    </location>
</feature>
<protein>
    <submittedName>
        <fullName evidence="4">Uncharacterized protein LOC117558771 isoform X1</fullName>
    </submittedName>
</protein>
<evidence type="ECO:0000313" key="3">
    <source>
        <dbReference type="Proteomes" id="UP000515161"/>
    </source>
</evidence>
<dbReference type="GeneID" id="117558771"/>
<evidence type="ECO:0000256" key="2">
    <source>
        <dbReference type="SAM" id="Phobius"/>
    </source>
</evidence>
<keyword evidence="2" id="KW-0812">Transmembrane</keyword>
<proteinExistence type="predicted"/>
<feature type="compositionally biased region" description="Basic and acidic residues" evidence="1">
    <location>
        <begin position="505"/>
        <end position="522"/>
    </location>
</feature>